<protein>
    <submittedName>
        <fullName evidence="2">Nicotinamidase-related amidase</fullName>
    </submittedName>
</protein>
<accession>A0A7W9ZK09</accession>
<keyword evidence="3" id="KW-1185">Reference proteome</keyword>
<dbReference type="SUPFAM" id="SSF52499">
    <property type="entry name" value="Isochorismatase-like hydrolases"/>
    <property type="match status" value="1"/>
</dbReference>
<organism evidence="2 3">
    <name type="scientific">Novispirillum itersonii</name>
    <name type="common">Aquaspirillum itersonii</name>
    <dbReference type="NCBI Taxonomy" id="189"/>
    <lineage>
        <taxon>Bacteria</taxon>
        <taxon>Pseudomonadati</taxon>
        <taxon>Pseudomonadota</taxon>
        <taxon>Alphaproteobacteria</taxon>
        <taxon>Rhodospirillales</taxon>
        <taxon>Novispirillaceae</taxon>
        <taxon>Novispirillum</taxon>
    </lineage>
</organism>
<reference evidence="2 3" key="1">
    <citation type="submission" date="2020-08" db="EMBL/GenBank/DDBJ databases">
        <title>Genomic Encyclopedia of Type Strains, Phase IV (KMG-IV): sequencing the most valuable type-strain genomes for metagenomic binning, comparative biology and taxonomic classification.</title>
        <authorList>
            <person name="Goeker M."/>
        </authorList>
    </citation>
    <scope>NUCLEOTIDE SEQUENCE [LARGE SCALE GENOMIC DNA]</scope>
    <source>
        <strain evidence="2 3">DSM 11590</strain>
    </source>
</reference>
<dbReference type="EMBL" id="JACIIX010000012">
    <property type="protein sequence ID" value="MBB6211664.1"/>
    <property type="molecule type" value="Genomic_DNA"/>
</dbReference>
<evidence type="ECO:0000313" key="3">
    <source>
        <dbReference type="Proteomes" id="UP000544872"/>
    </source>
</evidence>
<gene>
    <name evidence="2" type="ORF">FHS48_003105</name>
</gene>
<dbReference type="InterPro" id="IPR036380">
    <property type="entry name" value="Isochorismatase-like_sf"/>
</dbReference>
<comment type="caution">
    <text evidence="2">The sequence shown here is derived from an EMBL/GenBank/DDBJ whole genome shotgun (WGS) entry which is preliminary data.</text>
</comment>
<evidence type="ECO:0000259" key="1">
    <source>
        <dbReference type="Pfam" id="PF00857"/>
    </source>
</evidence>
<evidence type="ECO:0000313" key="2">
    <source>
        <dbReference type="EMBL" id="MBB6211664.1"/>
    </source>
</evidence>
<dbReference type="Proteomes" id="UP000544872">
    <property type="component" value="Unassembled WGS sequence"/>
</dbReference>
<dbReference type="PANTHER" id="PTHR14119:SF3">
    <property type="entry name" value="ISOCHORISMATASE DOMAIN-CONTAINING PROTEIN 2"/>
    <property type="match status" value="1"/>
</dbReference>
<dbReference type="AlphaFoldDB" id="A0A7W9ZK09"/>
<dbReference type="InterPro" id="IPR050993">
    <property type="entry name" value="Isochorismatase_domain"/>
</dbReference>
<dbReference type="PANTHER" id="PTHR14119">
    <property type="entry name" value="HYDROLASE"/>
    <property type="match status" value="1"/>
</dbReference>
<name>A0A7W9ZK09_NOVIT</name>
<dbReference type="CDD" id="cd01012">
    <property type="entry name" value="YcaC_related"/>
    <property type="match status" value="1"/>
</dbReference>
<dbReference type="Gene3D" id="3.40.50.850">
    <property type="entry name" value="Isochorismatase-like"/>
    <property type="match status" value="1"/>
</dbReference>
<feature type="domain" description="Isochorismatase-like" evidence="1">
    <location>
        <begin position="9"/>
        <end position="157"/>
    </location>
</feature>
<proteinExistence type="predicted"/>
<dbReference type="InterPro" id="IPR000868">
    <property type="entry name" value="Isochorismatase-like_dom"/>
</dbReference>
<dbReference type="Pfam" id="PF00857">
    <property type="entry name" value="Isochorismatase"/>
    <property type="match status" value="1"/>
</dbReference>
<sequence length="181" mass="19803">MLMSAADACLMVVDIQERLCPVIEDPRTILYNATRLLRGAALLEVPVLVTEHCPQSIGPTMVDLREEFSPGSLVSKTAFSAAAEDAVRDRVAALGRKQLVICGTEAHVCVLQTALGFRALGYEVFIVTDASGSRRAADREAGVARMVSQGCQAVTTEMVLFEWMARADHPRFRDILQRLIK</sequence>
<dbReference type="RefSeq" id="WP_184264634.1">
    <property type="nucleotide sequence ID" value="NZ_JACIIX010000012.1"/>
</dbReference>